<dbReference type="EMBL" id="JADBGQ010000008">
    <property type="protein sequence ID" value="KAG5385285.1"/>
    <property type="molecule type" value="Genomic_DNA"/>
</dbReference>
<sequence>MSANLIIRPLSDHQNKSMFRPPFFMKKILPYQRVVVWGTDALSHHDKSNLPPGAPLLHTNNQATSRSRQSCPVSIV</sequence>
<accession>A0ABQ7LI22</accession>
<evidence type="ECO:0000313" key="1">
    <source>
        <dbReference type="EMBL" id="KAG5385285.1"/>
    </source>
</evidence>
<reference evidence="1 2" key="1">
    <citation type="submission" date="2021-03" db="EMBL/GenBank/DDBJ databases">
        <authorList>
            <person name="King G.J."/>
            <person name="Bancroft I."/>
            <person name="Baten A."/>
            <person name="Bloomfield J."/>
            <person name="Borpatragohain P."/>
            <person name="He Z."/>
            <person name="Irish N."/>
            <person name="Irwin J."/>
            <person name="Liu K."/>
            <person name="Mauleon R.P."/>
            <person name="Moore J."/>
            <person name="Morris R."/>
            <person name="Ostergaard L."/>
            <person name="Wang B."/>
            <person name="Wells R."/>
        </authorList>
    </citation>
    <scope>NUCLEOTIDE SEQUENCE [LARGE SCALE GENOMIC DNA]</scope>
    <source>
        <strain evidence="1">R-o-18</strain>
        <tissue evidence="1">Leaf</tissue>
    </source>
</reference>
<comment type="caution">
    <text evidence="1">The sequence shown here is derived from an EMBL/GenBank/DDBJ whole genome shotgun (WGS) entry which is preliminary data.</text>
</comment>
<keyword evidence="2" id="KW-1185">Reference proteome</keyword>
<proteinExistence type="predicted"/>
<organism evidence="1 2">
    <name type="scientific">Brassica rapa subsp. trilocularis</name>
    <dbReference type="NCBI Taxonomy" id="1813537"/>
    <lineage>
        <taxon>Eukaryota</taxon>
        <taxon>Viridiplantae</taxon>
        <taxon>Streptophyta</taxon>
        <taxon>Embryophyta</taxon>
        <taxon>Tracheophyta</taxon>
        <taxon>Spermatophyta</taxon>
        <taxon>Magnoliopsida</taxon>
        <taxon>eudicotyledons</taxon>
        <taxon>Gunneridae</taxon>
        <taxon>Pentapetalae</taxon>
        <taxon>rosids</taxon>
        <taxon>malvids</taxon>
        <taxon>Brassicales</taxon>
        <taxon>Brassicaceae</taxon>
        <taxon>Brassiceae</taxon>
        <taxon>Brassica</taxon>
    </lineage>
</organism>
<name>A0ABQ7LI22_BRACM</name>
<protein>
    <submittedName>
        <fullName evidence="1">Uncharacterized protein</fullName>
    </submittedName>
</protein>
<gene>
    <name evidence="1" type="primary">A09g514550.1_BraROA</name>
    <name evidence="1" type="ORF">IGI04_036755</name>
</gene>
<dbReference type="Proteomes" id="UP000823674">
    <property type="component" value="Chromosome A09"/>
</dbReference>
<evidence type="ECO:0000313" key="2">
    <source>
        <dbReference type="Proteomes" id="UP000823674"/>
    </source>
</evidence>